<proteinExistence type="inferred from homology"/>
<keyword evidence="3" id="KW-0472">Membrane</keyword>
<evidence type="ECO:0000256" key="1">
    <source>
        <dbReference type="ARBA" id="ARBA00007711"/>
    </source>
</evidence>
<dbReference type="EMBL" id="JAODUP010000052">
    <property type="protein sequence ID" value="KAK2165311.1"/>
    <property type="molecule type" value="Genomic_DNA"/>
</dbReference>
<feature type="transmembrane region" description="Helical" evidence="3">
    <location>
        <begin position="212"/>
        <end position="234"/>
    </location>
</feature>
<evidence type="ECO:0000256" key="2">
    <source>
        <dbReference type="SAM" id="MobiDB-lite"/>
    </source>
</evidence>
<keyword evidence="3" id="KW-1133">Transmembrane helix</keyword>
<dbReference type="InterPro" id="IPR026624">
    <property type="entry name" value="CECR6"/>
</dbReference>
<gene>
    <name evidence="4" type="ORF">LSH36_52g07083</name>
</gene>
<dbReference type="Proteomes" id="UP001208570">
    <property type="component" value="Unassembled WGS sequence"/>
</dbReference>
<dbReference type="PANTHER" id="PTHR47399">
    <property type="entry name" value="TRANSMEMBRANE PROTEIN 121B"/>
    <property type="match status" value="1"/>
</dbReference>
<name>A0AAD9NEH5_9ANNE</name>
<dbReference type="Pfam" id="PF14997">
    <property type="entry name" value="CECR6_TMEM121"/>
    <property type="match status" value="1"/>
</dbReference>
<comment type="similarity">
    <text evidence="1">Belongs to the TMEM121 family.</text>
</comment>
<feature type="transmembrane region" description="Helical" evidence="3">
    <location>
        <begin position="108"/>
        <end position="133"/>
    </location>
</feature>
<evidence type="ECO:0000313" key="4">
    <source>
        <dbReference type="EMBL" id="KAK2165311.1"/>
    </source>
</evidence>
<keyword evidence="5" id="KW-1185">Reference proteome</keyword>
<reference evidence="4" key="1">
    <citation type="journal article" date="2023" name="Mol. Biol. Evol.">
        <title>Third-Generation Sequencing Reveals the Adaptive Role of the Epigenome in Three Deep-Sea Polychaetes.</title>
        <authorList>
            <person name="Perez M."/>
            <person name="Aroh O."/>
            <person name="Sun Y."/>
            <person name="Lan Y."/>
            <person name="Juniper S.K."/>
            <person name="Young C.R."/>
            <person name="Angers B."/>
            <person name="Qian P.Y."/>
        </authorList>
    </citation>
    <scope>NUCLEOTIDE SEQUENCE</scope>
    <source>
        <strain evidence="4">P08H-3</strain>
    </source>
</reference>
<protein>
    <submittedName>
        <fullName evidence="4">Uncharacterized protein</fullName>
    </submittedName>
</protein>
<feature type="transmembrane region" description="Helical" evidence="3">
    <location>
        <begin position="255"/>
        <end position="275"/>
    </location>
</feature>
<feature type="transmembrane region" description="Helical" evidence="3">
    <location>
        <begin position="65"/>
        <end position="87"/>
    </location>
</feature>
<feature type="transmembrane region" description="Helical" evidence="3">
    <location>
        <begin position="12"/>
        <end position="33"/>
    </location>
</feature>
<evidence type="ECO:0000313" key="5">
    <source>
        <dbReference type="Proteomes" id="UP001208570"/>
    </source>
</evidence>
<sequence length="343" mass="38621">MACGVVVTWLHRCASFAAIPLCLLVYLFQMAMYDYYLIEYSFLINAPRIGDVNMTDIGNVEGFNVWYLMVIPDVFVLTLFITAFVKCHRHFTTSSRNRSLTGNGGELPFGYIAWGGYSILNAIKVILIFRWIAPILQVDDTLGLNMIKTVVAVSSIVFITLVLNHHDAEPNSSRETLIRFLMNTVALDILDTVEMLQVLLYKESHIVLSFMLHKVVIGIASINLVLPTVLLVALSKSRFGQDEAWTKRLKAIHKIVEVIFINIPLLILRVILWHVHRQTVSVFLVKNCIALGWTLHTSYTLTVSAIKPEEEAESVPWKTEMTDLSAENAGKSEKVDQSRPALA</sequence>
<dbReference type="PANTHER" id="PTHR47399:SF1">
    <property type="entry name" value="TRANSMEMBRANE PROTEIN 121B"/>
    <property type="match status" value="1"/>
</dbReference>
<feature type="region of interest" description="Disordered" evidence="2">
    <location>
        <begin position="310"/>
        <end position="343"/>
    </location>
</feature>
<dbReference type="AlphaFoldDB" id="A0AAD9NEH5"/>
<keyword evidence="3" id="KW-0812">Transmembrane</keyword>
<comment type="caution">
    <text evidence="4">The sequence shown here is derived from an EMBL/GenBank/DDBJ whole genome shotgun (WGS) entry which is preliminary data.</text>
</comment>
<feature type="transmembrane region" description="Helical" evidence="3">
    <location>
        <begin position="145"/>
        <end position="164"/>
    </location>
</feature>
<dbReference type="InterPro" id="IPR032776">
    <property type="entry name" value="CECR6/TMEM121"/>
</dbReference>
<organism evidence="4 5">
    <name type="scientific">Paralvinella palmiformis</name>
    <dbReference type="NCBI Taxonomy" id="53620"/>
    <lineage>
        <taxon>Eukaryota</taxon>
        <taxon>Metazoa</taxon>
        <taxon>Spiralia</taxon>
        <taxon>Lophotrochozoa</taxon>
        <taxon>Annelida</taxon>
        <taxon>Polychaeta</taxon>
        <taxon>Sedentaria</taxon>
        <taxon>Canalipalpata</taxon>
        <taxon>Terebellida</taxon>
        <taxon>Terebelliformia</taxon>
        <taxon>Alvinellidae</taxon>
        <taxon>Paralvinella</taxon>
    </lineage>
</organism>
<accession>A0AAD9NEH5</accession>
<evidence type="ECO:0000256" key="3">
    <source>
        <dbReference type="SAM" id="Phobius"/>
    </source>
</evidence>